<dbReference type="CDD" id="cd05269">
    <property type="entry name" value="TMR_SDR_a"/>
    <property type="match status" value="1"/>
</dbReference>
<dbReference type="Proteomes" id="UP000321490">
    <property type="component" value="Unassembled WGS sequence"/>
</dbReference>
<proteinExistence type="predicted"/>
<dbReference type="Pfam" id="PF05368">
    <property type="entry name" value="NmrA"/>
    <property type="match status" value="1"/>
</dbReference>
<dbReference type="AlphaFoldDB" id="A0A562IQ97"/>
<evidence type="ECO:0000313" key="2">
    <source>
        <dbReference type="EMBL" id="TWH73088.1"/>
    </source>
</evidence>
<dbReference type="InterPro" id="IPR036291">
    <property type="entry name" value="NAD(P)-bd_dom_sf"/>
</dbReference>
<dbReference type="InterPro" id="IPR008030">
    <property type="entry name" value="NmrA-like"/>
</dbReference>
<gene>
    <name evidence="2" type="ORF">JD78_01611</name>
</gene>
<evidence type="ECO:0000313" key="3">
    <source>
        <dbReference type="Proteomes" id="UP000321490"/>
    </source>
</evidence>
<comment type="caution">
    <text evidence="2">The sequence shown here is derived from an EMBL/GenBank/DDBJ whole genome shotgun (WGS) entry which is preliminary data.</text>
</comment>
<dbReference type="Gene3D" id="3.90.25.10">
    <property type="entry name" value="UDP-galactose 4-epimerase, domain 1"/>
    <property type="match status" value="1"/>
</dbReference>
<organism evidence="2 3">
    <name type="scientific">Modestobacter roseus</name>
    <dbReference type="NCBI Taxonomy" id="1181884"/>
    <lineage>
        <taxon>Bacteria</taxon>
        <taxon>Bacillati</taxon>
        <taxon>Actinomycetota</taxon>
        <taxon>Actinomycetes</taxon>
        <taxon>Geodermatophilales</taxon>
        <taxon>Geodermatophilaceae</taxon>
        <taxon>Modestobacter</taxon>
    </lineage>
</organism>
<dbReference type="PANTHER" id="PTHR47129:SF1">
    <property type="entry name" value="NMRA-LIKE DOMAIN-CONTAINING PROTEIN"/>
    <property type="match status" value="1"/>
</dbReference>
<name>A0A562IQ97_9ACTN</name>
<accession>A0A562IQ97</accession>
<dbReference type="SUPFAM" id="SSF51735">
    <property type="entry name" value="NAD(P)-binding Rossmann-fold domains"/>
    <property type="match status" value="1"/>
</dbReference>
<dbReference type="InterPro" id="IPR052718">
    <property type="entry name" value="NmrA-type_oxidoreductase"/>
</dbReference>
<reference evidence="2 3" key="1">
    <citation type="submission" date="2019-07" db="EMBL/GenBank/DDBJ databases">
        <title>R&amp;d 2014.</title>
        <authorList>
            <person name="Klenk H.-P."/>
        </authorList>
    </citation>
    <scope>NUCLEOTIDE SEQUENCE [LARGE SCALE GENOMIC DNA]</scope>
    <source>
        <strain evidence="2 3">DSM 45764</strain>
    </source>
</reference>
<dbReference type="PANTHER" id="PTHR47129">
    <property type="entry name" value="QUINONE OXIDOREDUCTASE 2"/>
    <property type="match status" value="1"/>
</dbReference>
<keyword evidence="3" id="KW-1185">Reference proteome</keyword>
<evidence type="ECO:0000259" key="1">
    <source>
        <dbReference type="Pfam" id="PF05368"/>
    </source>
</evidence>
<sequence>MLVGDDRVVTDPAAPTLAVTGSTGRLGGRVARLLADAGVRQRLLVRDPARAPQLAGATVAVAPYADGAAAREALTGVDTLFMVSGSESADRVDQHRTVLDAAAGAGVGHVVYTSFLGAAPDATFLLARDHWATEQHARSLGLTTTFLRDGLYADDLPGMVGDDGVLRGPAGDGRASVVAISDVADVAVTVLRDPVRHAGATYDLTGPAALTLTEVAATVAEVTGRAARYEPETVEEAYASRARYDAPRWLVDAWVSTYTAIAAGELAAVSTAVPDLLGRPATPLAEVLRQ</sequence>
<protein>
    <submittedName>
        <fullName evidence="2">Uncharacterized protein YbjT (DUF2867 family)</fullName>
    </submittedName>
</protein>
<dbReference type="Gene3D" id="3.40.50.720">
    <property type="entry name" value="NAD(P)-binding Rossmann-like Domain"/>
    <property type="match status" value="1"/>
</dbReference>
<feature type="domain" description="NmrA-like" evidence="1">
    <location>
        <begin position="16"/>
        <end position="233"/>
    </location>
</feature>
<dbReference type="EMBL" id="VLKF01000001">
    <property type="protein sequence ID" value="TWH73088.1"/>
    <property type="molecule type" value="Genomic_DNA"/>
</dbReference>